<comment type="caution">
    <text evidence="2">The sequence shown here is derived from an EMBL/GenBank/DDBJ whole genome shotgun (WGS) entry which is preliminary data.</text>
</comment>
<organism evidence="2 3">
    <name type="scientific">Populus tomentosa</name>
    <name type="common">Chinese white poplar</name>
    <dbReference type="NCBI Taxonomy" id="118781"/>
    <lineage>
        <taxon>Eukaryota</taxon>
        <taxon>Viridiplantae</taxon>
        <taxon>Streptophyta</taxon>
        <taxon>Embryophyta</taxon>
        <taxon>Tracheophyta</taxon>
        <taxon>Spermatophyta</taxon>
        <taxon>Magnoliopsida</taxon>
        <taxon>eudicotyledons</taxon>
        <taxon>Gunneridae</taxon>
        <taxon>Pentapetalae</taxon>
        <taxon>rosids</taxon>
        <taxon>fabids</taxon>
        <taxon>Malpighiales</taxon>
        <taxon>Salicaceae</taxon>
        <taxon>Saliceae</taxon>
        <taxon>Populus</taxon>
    </lineage>
</organism>
<evidence type="ECO:0008006" key="4">
    <source>
        <dbReference type="Google" id="ProtNLM"/>
    </source>
</evidence>
<dbReference type="GO" id="GO:0005634">
    <property type="term" value="C:nucleus"/>
    <property type="evidence" value="ECO:0007669"/>
    <property type="project" value="InterPro"/>
</dbReference>
<proteinExistence type="predicted"/>
<feature type="compositionally biased region" description="Polar residues" evidence="1">
    <location>
        <begin position="764"/>
        <end position="773"/>
    </location>
</feature>
<sequence>MDHQWRPLPPPHPTCICPICSFSHFPFCPPPPPPLPPPPPPQYNQSPRFPPPPPPPQPEHPYHSGPPNPYMVVNPNQGWQWHREDGYGHPNPMYDYYRNSTASCINGEADRSYKRPRVDGSIGSGMFGYENNQSPANFFSDDERRLKLIRDHGNTTSLYSPFPPTHDDMNNNNWKNQPMPNSAEMRRQQLPIESVYHENNRVFGGHPTPPPPPPTSPPPPLPMEPPLLPSPPKSTSALFPVPINSAATNPYLHNNSSGFVSEVLLLCFAVCFHFGQLGSFVITFSVGCLKEWKQSSGKTFLHKKLSPERPIVVDASHLFKMPHRATRPNHIVIILRGLPGEILFSLLELSKYQIEYTSIPVFYIHHESVLFPPLHLSSSQSSSAAMFGKLIFILLSASYSNDKMLYAVYINCSGKSYLAKTMRDLEVENGGNVPRIHSMDDYFMTEVEKVEDGDASKSSSSTRGKKPIVKKVVMEYCYEPEMEEAYRESLLKAFKKTLEEGTFTLVIVDDRNLRVADFAQFWAIAKVYPHFSLVTSSASKYVLISRCPWNMLKNERSGYEVYISEATYKDPVGCAARNVHGFTIDEIQTMARRWEEAPLIYTQLDIKSLFCGDDLKKNGIQEVDMDTEDGDFGNPSNLQEGKPEKTIVPPIEDAPHVPAKDSKRWNAEEDHPSGLKELGKSKWSDDLDEGDTKGSESMRTNNALSGLVQAYQKQRKSVHWSDQVGDTGFSIVAAKKANMLSLVIGPGAGYNLKSNPLSEEERPTSTAGIGKSRQSIFQERLRVEHESFKAVFDRRKQRIGGFDSEE</sequence>
<keyword evidence="3" id="KW-1185">Reference proteome</keyword>
<feature type="region of interest" description="Disordered" evidence="1">
    <location>
        <begin position="200"/>
        <end position="234"/>
    </location>
</feature>
<feature type="region of interest" description="Disordered" evidence="1">
    <location>
        <begin position="754"/>
        <end position="773"/>
    </location>
</feature>
<reference evidence="2" key="1">
    <citation type="journal article" date="2020" name="bioRxiv">
        <title>Hybrid origin of Populus tomentosa Carr. identified through genome sequencing and phylogenomic analysis.</title>
        <authorList>
            <person name="An X."/>
            <person name="Gao K."/>
            <person name="Chen Z."/>
            <person name="Li J."/>
            <person name="Yang X."/>
            <person name="Yang X."/>
            <person name="Zhou J."/>
            <person name="Guo T."/>
            <person name="Zhao T."/>
            <person name="Huang S."/>
            <person name="Miao D."/>
            <person name="Khan W.U."/>
            <person name="Rao P."/>
            <person name="Ye M."/>
            <person name="Lei B."/>
            <person name="Liao W."/>
            <person name="Wang J."/>
            <person name="Ji L."/>
            <person name="Li Y."/>
            <person name="Guo B."/>
            <person name="Mustafa N.S."/>
            <person name="Li S."/>
            <person name="Yun Q."/>
            <person name="Keller S.R."/>
            <person name="Mao J."/>
            <person name="Zhang R."/>
            <person name="Strauss S.H."/>
        </authorList>
    </citation>
    <scope>NUCLEOTIDE SEQUENCE</scope>
    <source>
        <strain evidence="2">GM15</strain>
        <tissue evidence="2">Leaf</tissue>
    </source>
</reference>
<dbReference type="EMBL" id="JAAWWB010000029">
    <property type="protein sequence ID" value="KAG6746968.1"/>
    <property type="molecule type" value="Genomic_DNA"/>
</dbReference>
<accession>A0A8X7Y669</accession>
<evidence type="ECO:0000313" key="3">
    <source>
        <dbReference type="Proteomes" id="UP000886885"/>
    </source>
</evidence>
<dbReference type="PANTHER" id="PTHR13413">
    <property type="entry name" value="YLP MOTIF CONTAINING PROTEIN NUCLEAR PROTEIN ZAP"/>
    <property type="match status" value="1"/>
</dbReference>
<dbReference type="InterPro" id="IPR026314">
    <property type="entry name" value="YLP_motif_con_p1"/>
</dbReference>
<gene>
    <name evidence="2" type="ORF">POTOM_049344</name>
</gene>
<dbReference type="Proteomes" id="UP000886885">
    <property type="component" value="Chromosome 15A"/>
</dbReference>
<protein>
    <recommendedName>
        <fullName evidence="4">YLP motif-containing protein 1</fullName>
    </recommendedName>
</protein>
<dbReference type="GO" id="GO:0032204">
    <property type="term" value="P:regulation of telomere maintenance"/>
    <property type="evidence" value="ECO:0007669"/>
    <property type="project" value="TreeGrafter"/>
</dbReference>
<name>A0A8X7Y669_POPTO</name>
<feature type="compositionally biased region" description="Basic and acidic residues" evidence="1">
    <location>
        <begin position="653"/>
        <end position="696"/>
    </location>
</feature>
<dbReference type="OrthoDB" id="513595at2759"/>
<dbReference type="AlphaFoldDB" id="A0A8X7Y669"/>
<evidence type="ECO:0000313" key="2">
    <source>
        <dbReference type="EMBL" id="KAG6746968.1"/>
    </source>
</evidence>
<evidence type="ECO:0000256" key="1">
    <source>
        <dbReference type="SAM" id="MobiDB-lite"/>
    </source>
</evidence>
<feature type="compositionally biased region" description="Pro residues" evidence="1">
    <location>
        <begin position="207"/>
        <end position="232"/>
    </location>
</feature>
<dbReference type="PANTHER" id="PTHR13413:SF0">
    <property type="entry name" value="YLP MOTIF-CONTAINING PROTEIN 1"/>
    <property type="match status" value="1"/>
</dbReference>
<feature type="region of interest" description="Disordered" evidence="1">
    <location>
        <begin position="31"/>
        <end position="69"/>
    </location>
</feature>
<feature type="region of interest" description="Disordered" evidence="1">
    <location>
        <begin position="624"/>
        <end position="700"/>
    </location>
</feature>